<dbReference type="RefSeq" id="XP_003004614.1">
    <property type="nucleotide sequence ID" value="XM_003004568.1"/>
</dbReference>
<evidence type="ECO:0000256" key="1">
    <source>
        <dbReference type="SAM" id="SignalP"/>
    </source>
</evidence>
<dbReference type="Gene3D" id="3.60.15.10">
    <property type="entry name" value="Ribonuclease Z/Hydroxyacylglutathione hydrolase-like"/>
    <property type="match status" value="1"/>
</dbReference>
<dbReference type="InterPro" id="IPR036866">
    <property type="entry name" value="RibonucZ/Hydroxyglut_hydro"/>
</dbReference>
<feature type="signal peptide" evidence="1">
    <location>
        <begin position="1"/>
        <end position="15"/>
    </location>
</feature>
<dbReference type="OrthoDB" id="3481168at2759"/>
<dbReference type="Pfam" id="PF00753">
    <property type="entry name" value="Lactamase_B"/>
    <property type="match status" value="1"/>
</dbReference>
<dbReference type="GeneID" id="9531606"/>
<reference evidence="4" key="1">
    <citation type="journal article" date="2011" name="PLoS Pathog.">
        <title>Comparative genomics yields insights into niche adaptation of plant vascular wilt pathogens.</title>
        <authorList>
            <person name="Klosterman S.J."/>
            <person name="Subbarao K.V."/>
            <person name="Kang S."/>
            <person name="Veronese P."/>
            <person name="Gold S.E."/>
            <person name="Thomma B.P.H.J."/>
            <person name="Chen Z."/>
            <person name="Henrissat B."/>
            <person name="Lee Y.-H."/>
            <person name="Park J."/>
            <person name="Garcia-Pedrajas M.D."/>
            <person name="Barbara D.J."/>
            <person name="Anchieta A."/>
            <person name="de Jonge R."/>
            <person name="Santhanam P."/>
            <person name="Maruthachalam K."/>
            <person name="Atallah Z."/>
            <person name="Amyotte S.G."/>
            <person name="Paz Z."/>
            <person name="Inderbitzin P."/>
            <person name="Hayes R.J."/>
            <person name="Heiman D.I."/>
            <person name="Young S."/>
            <person name="Zeng Q."/>
            <person name="Engels R."/>
            <person name="Galagan J."/>
            <person name="Cuomo C.A."/>
            <person name="Dobinson K.F."/>
            <person name="Ma L.-J."/>
        </authorList>
    </citation>
    <scope>NUCLEOTIDE SEQUENCE [LARGE SCALE GENOMIC DNA]</scope>
    <source>
        <strain evidence="4">VaMs.102 / ATCC MYA-4576 / FGSC 10136</strain>
    </source>
</reference>
<evidence type="ECO:0000313" key="4">
    <source>
        <dbReference type="Proteomes" id="UP000008698"/>
    </source>
</evidence>
<dbReference type="Proteomes" id="UP000008698">
    <property type="component" value="Unassembled WGS sequence"/>
</dbReference>
<dbReference type="KEGG" id="val:VDBG_05727"/>
<keyword evidence="1" id="KW-0732">Signal</keyword>
<organism evidence="4">
    <name type="scientific">Verticillium alfalfae (strain VaMs.102 / ATCC MYA-4576 / FGSC 10136)</name>
    <name type="common">Verticillium wilt of alfalfa</name>
    <name type="synonym">Verticillium albo-atrum</name>
    <dbReference type="NCBI Taxonomy" id="526221"/>
    <lineage>
        <taxon>Eukaryota</taxon>
        <taxon>Fungi</taxon>
        <taxon>Dikarya</taxon>
        <taxon>Ascomycota</taxon>
        <taxon>Pezizomycotina</taxon>
        <taxon>Sordariomycetes</taxon>
        <taxon>Hypocreomycetidae</taxon>
        <taxon>Glomerellales</taxon>
        <taxon>Plectosphaerellaceae</taxon>
        <taxon>Verticillium</taxon>
    </lineage>
</organism>
<feature type="domain" description="Metallo-beta-lactamase" evidence="2">
    <location>
        <begin position="331"/>
        <end position="390"/>
    </location>
</feature>
<name>C9SLQ0_VERA1</name>
<proteinExistence type="predicted"/>
<dbReference type="OMA" id="THNDHNE"/>
<accession>C9SLQ0</accession>
<dbReference type="InterPro" id="IPR001279">
    <property type="entry name" value="Metallo-B-lactamas"/>
</dbReference>
<dbReference type="EMBL" id="DS985219">
    <property type="protein sequence ID" value="EEY19618.1"/>
    <property type="molecule type" value="Genomic_DNA"/>
</dbReference>
<keyword evidence="4" id="KW-1185">Reference proteome</keyword>
<gene>
    <name evidence="3" type="ORF">VDBG_05727</name>
</gene>
<dbReference type="HOGENOM" id="CLU_025636_1_0_1"/>
<dbReference type="AlphaFoldDB" id="C9SLQ0"/>
<dbReference type="eggNOG" id="ENOG502SX07">
    <property type="taxonomic scope" value="Eukaryota"/>
</dbReference>
<sequence>MYWTLSLALATLGQAYGCCTPERGIDASTSSPLTAQTLLSRGIEALGGSENMANITTLTYVGGDIYRTRSMLESYDLVGVDIPFSTIGNQNVSFSFDGPSIKQRIERNHQLGPYWGFARAALQPMDFTLVVHGGNQGFASVVEGSASLFAPGAPASGFTDGLLASYLIREAHRLSAARVYDAVLGLSVIFDPATNLPYMIRSYENHGVIGKSTQDLVLQHYTAVNNVMFPTRFKSIYNDHNVIADFTVREVLIDSVASTAFEVTGDLRPDNVPTNSSLYSSTEVGEFFESAVWSGEYRGTFANIKATNPSPDLPGLWLLVVEDANLYRQIVYELDDYVVVADCPPHQSLLVIRWVKEKLRKPIKYVWPSHHHHDHIWGITDYVKAGAKVLTVDIARDYYSAIPRDKFVTYRSVVDLLQLRFSGSEF</sequence>
<dbReference type="SUPFAM" id="SSF56281">
    <property type="entry name" value="Metallo-hydrolase/oxidoreductase"/>
    <property type="match status" value="1"/>
</dbReference>
<evidence type="ECO:0000313" key="3">
    <source>
        <dbReference type="EMBL" id="EEY19618.1"/>
    </source>
</evidence>
<feature type="chain" id="PRO_5013197932" description="Metallo-beta-lactamase domain-containing protein" evidence="1">
    <location>
        <begin position="16"/>
        <end position="426"/>
    </location>
</feature>
<evidence type="ECO:0000259" key="2">
    <source>
        <dbReference type="Pfam" id="PF00753"/>
    </source>
</evidence>
<protein>
    <recommendedName>
        <fullName evidence="2">Metallo-beta-lactamase domain-containing protein</fullName>
    </recommendedName>
</protein>